<evidence type="ECO:0000313" key="2">
    <source>
        <dbReference type="Proteomes" id="UP001203136"/>
    </source>
</evidence>
<proteinExistence type="predicted"/>
<protein>
    <submittedName>
        <fullName evidence="1">Uncharacterized protein</fullName>
    </submittedName>
</protein>
<accession>A0AAW5F5N5</accession>
<dbReference type="AlphaFoldDB" id="A0AAW5F5N5"/>
<organism evidence="1 2">
    <name type="scientific">Clostridium symbiosum</name>
    <name type="common">Bacteroides symbiosus</name>
    <dbReference type="NCBI Taxonomy" id="1512"/>
    <lineage>
        <taxon>Bacteria</taxon>
        <taxon>Bacillati</taxon>
        <taxon>Bacillota</taxon>
        <taxon>Clostridia</taxon>
        <taxon>Lachnospirales</taxon>
        <taxon>Lachnospiraceae</taxon>
        <taxon>Otoolea</taxon>
    </lineage>
</organism>
<sequence length="105" mass="11581">MGRLNQTVDLTSYKYLKVKGRCGSTPVNGYKFSIGASKSASAKETDMAKLNVLDTLSNGPEYNILDISSLSGNYYIYVYGVYYRSSSGNLGPDRGFIYEIFMTLA</sequence>
<comment type="caution">
    <text evidence="1">The sequence shown here is derived from an EMBL/GenBank/DDBJ whole genome shotgun (WGS) entry which is preliminary data.</text>
</comment>
<reference evidence="1" key="1">
    <citation type="journal article" date="2022" name="Cell Host Microbe">
        <title>Colonization of the live biotherapeutic product VE303 and modulation of the microbiota and metabolites in healthy volunteers.</title>
        <authorList>
            <person name="Dsouza M."/>
            <person name="Menon R."/>
            <person name="Crossette E."/>
            <person name="Bhattarai S.K."/>
            <person name="Schneider J."/>
            <person name="Kim Y.G."/>
            <person name="Reddy S."/>
            <person name="Caballero S."/>
            <person name="Felix C."/>
            <person name="Cornacchione L."/>
            <person name="Hendrickson J."/>
            <person name="Watson A.R."/>
            <person name="Minot S.S."/>
            <person name="Greenfield N."/>
            <person name="Schopf L."/>
            <person name="Szabady R."/>
            <person name="Patarroyo J."/>
            <person name="Smith W."/>
            <person name="Harrison P."/>
            <person name="Kuijper E.J."/>
            <person name="Kelly C.P."/>
            <person name="Olle B."/>
            <person name="Bobilev D."/>
            <person name="Silber J.L."/>
            <person name="Bucci V."/>
            <person name="Roberts B."/>
            <person name="Faith J."/>
            <person name="Norman J.M."/>
        </authorList>
    </citation>
    <scope>NUCLEOTIDE SEQUENCE</scope>
    <source>
        <strain evidence="1">VE303-04</strain>
    </source>
</reference>
<gene>
    <name evidence="1" type="ORF">K5I21_14785</name>
</gene>
<name>A0AAW5F5N5_CLOSY</name>
<dbReference type="RefSeq" id="WP_143750675.1">
    <property type="nucleotide sequence ID" value="NZ_BAABZD010000005.1"/>
</dbReference>
<dbReference type="EMBL" id="JAINVB010000001">
    <property type="protein sequence ID" value="MCK0087118.1"/>
    <property type="molecule type" value="Genomic_DNA"/>
</dbReference>
<evidence type="ECO:0000313" key="1">
    <source>
        <dbReference type="EMBL" id="MCK0087118.1"/>
    </source>
</evidence>
<dbReference type="Proteomes" id="UP001203136">
    <property type="component" value="Unassembled WGS sequence"/>
</dbReference>